<dbReference type="SUPFAM" id="SSF50494">
    <property type="entry name" value="Trypsin-like serine proteases"/>
    <property type="match status" value="1"/>
</dbReference>
<feature type="region of interest" description="Disordered" evidence="1">
    <location>
        <begin position="223"/>
        <end position="247"/>
    </location>
</feature>
<evidence type="ECO:0000256" key="1">
    <source>
        <dbReference type="SAM" id="MobiDB-lite"/>
    </source>
</evidence>
<evidence type="ECO:0000313" key="3">
    <source>
        <dbReference type="Proteomes" id="UP000641514"/>
    </source>
</evidence>
<sequence length="247" mass="25561">MQTPYTENSISQKIGSMYVGETFGPSGCTASVIESATRTLAITADHCTVNIKPGSTVKFAPAAEEGQEPYGGWFIDKKFASSDPVDGSIPDVAVLVIRPQDGKRIADLTGGGLQIHPGLAAGEVVRGSFIGYPGPSPYNGLRQSICIGDYTYHPDRGRGAISRVSDQTECWVGGGSSGGPYLAFADGVPKIITVLNSNGGSRISDVVPDLIEQADAWAQSEYNLDSTPPVVPTPIPDTGSLGGGAGS</sequence>
<accession>A0A916TZI7</accession>
<dbReference type="EMBL" id="BMJH01000001">
    <property type="protein sequence ID" value="GGC54138.1"/>
    <property type="molecule type" value="Genomic_DNA"/>
</dbReference>
<dbReference type="InterPro" id="IPR009003">
    <property type="entry name" value="Peptidase_S1_PA"/>
</dbReference>
<reference evidence="2" key="1">
    <citation type="journal article" date="2014" name="Int. J. Syst. Evol. Microbiol.">
        <title>Complete genome sequence of Corynebacterium casei LMG S-19264T (=DSM 44701T), isolated from a smear-ripened cheese.</title>
        <authorList>
            <consortium name="US DOE Joint Genome Institute (JGI-PGF)"/>
            <person name="Walter F."/>
            <person name="Albersmeier A."/>
            <person name="Kalinowski J."/>
            <person name="Ruckert C."/>
        </authorList>
    </citation>
    <scope>NUCLEOTIDE SEQUENCE</scope>
    <source>
        <strain evidence="2">CGMCC 1.15478</strain>
    </source>
</reference>
<evidence type="ECO:0000313" key="2">
    <source>
        <dbReference type="EMBL" id="GGC54138.1"/>
    </source>
</evidence>
<dbReference type="InterPro" id="IPR043504">
    <property type="entry name" value="Peptidase_S1_PA_chymotrypsin"/>
</dbReference>
<evidence type="ECO:0008006" key="4">
    <source>
        <dbReference type="Google" id="ProtNLM"/>
    </source>
</evidence>
<dbReference type="Gene3D" id="2.40.10.10">
    <property type="entry name" value="Trypsin-like serine proteases"/>
    <property type="match status" value="2"/>
</dbReference>
<comment type="caution">
    <text evidence="2">The sequence shown here is derived from an EMBL/GenBank/DDBJ whole genome shotgun (WGS) entry which is preliminary data.</text>
</comment>
<name>A0A916TZI7_9ACTN</name>
<dbReference type="Proteomes" id="UP000641514">
    <property type="component" value="Unassembled WGS sequence"/>
</dbReference>
<protein>
    <recommendedName>
        <fullName evidence="4">Peptidase S1 domain-containing protein</fullName>
    </recommendedName>
</protein>
<proteinExistence type="predicted"/>
<reference evidence="2" key="2">
    <citation type="submission" date="2020-09" db="EMBL/GenBank/DDBJ databases">
        <authorList>
            <person name="Sun Q."/>
            <person name="Zhou Y."/>
        </authorList>
    </citation>
    <scope>NUCLEOTIDE SEQUENCE</scope>
    <source>
        <strain evidence="2">CGMCC 1.15478</strain>
    </source>
</reference>
<organism evidence="2 3">
    <name type="scientific">Hoyosella rhizosphaerae</name>
    <dbReference type="NCBI Taxonomy" id="1755582"/>
    <lineage>
        <taxon>Bacteria</taxon>
        <taxon>Bacillati</taxon>
        <taxon>Actinomycetota</taxon>
        <taxon>Actinomycetes</taxon>
        <taxon>Mycobacteriales</taxon>
        <taxon>Hoyosellaceae</taxon>
        <taxon>Hoyosella</taxon>
    </lineage>
</organism>
<keyword evidence="3" id="KW-1185">Reference proteome</keyword>
<gene>
    <name evidence="2" type="ORF">GCM10011410_03080</name>
</gene>
<dbReference type="AlphaFoldDB" id="A0A916TZI7"/>